<reference evidence="2 3" key="1">
    <citation type="submission" date="2023-03" db="EMBL/GenBank/DDBJ databases">
        <title>Genome insight into feeding habits of ladybird beetles.</title>
        <authorList>
            <person name="Li H.-S."/>
            <person name="Huang Y.-H."/>
            <person name="Pang H."/>
        </authorList>
    </citation>
    <scope>NUCLEOTIDE SEQUENCE [LARGE SCALE GENOMIC DNA]</scope>
    <source>
        <strain evidence="2">SYSU_2023b</strain>
        <tissue evidence="2">Whole body</tissue>
    </source>
</reference>
<keyword evidence="1" id="KW-0175">Coiled coil</keyword>
<dbReference type="PANTHER" id="PTHR35970">
    <property type="entry name" value="SODIUM CHANNEL AND CLATHRIN LINKER 1"/>
    <property type="match status" value="1"/>
</dbReference>
<feature type="coiled-coil region" evidence="1">
    <location>
        <begin position="8"/>
        <end position="56"/>
    </location>
</feature>
<comment type="caution">
    <text evidence="2">The sequence shown here is derived from an EMBL/GenBank/DDBJ whole genome shotgun (WGS) entry which is preliminary data.</text>
</comment>
<dbReference type="GO" id="GO:0005814">
    <property type="term" value="C:centriole"/>
    <property type="evidence" value="ECO:0007669"/>
    <property type="project" value="TreeGrafter"/>
</dbReference>
<dbReference type="GO" id="GO:0060271">
    <property type="term" value="P:cilium assembly"/>
    <property type="evidence" value="ECO:0007669"/>
    <property type="project" value="TreeGrafter"/>
</dbReference>
<proteinExistence type="predicted"/>
<keyword evidence="3" id="KW-1185">Reference proteome</keyword>
<gene>
    <name evidence="2" type="ORF">WA026_019339</name>
</gene>
<feature type="coiled-coil region" evidence="1">
    <location>
        <begin position="312"/>
        <end position="339"/>
    </location>
</feature>
<dbReference type="Proteomes" id="UP001431783">
    <property type="component" value="Unassembled WGS sequence"/>
</dbReference>
<dbReference type="EMBL" id="JARQZJ010000043">
    <property type="protein sequence ID" value="KAK9877668.1"/>
    <property type="molecule type" value="Genomic_DNA"/>
</dbReference>
<evidence type="ECO:0000313" key="2">
    <source>
        <dbReference type="EMBL" id="KAK9877668.1"/>
    </source>
</evidence>
<evidence type="ECO:0000313" key="3">
    <source>
        <dbReference type="Proteomes" id="UP001431783"/>
    </source>
</evidence>
<dbReference type="InterPro" id="IPR038911">
    <property type="entry name" value="SCLT1"/>
</dbReference>
<dbReference type="AlphaFoldDB" id="A0AAW1UAN8"/>
<feature type="coiled-coil region" evidence="1">
    <location>
        <begin position="399"/>
        <end position="477"/>
    </location>
</feature>
<evidence type="ECO:0000256" key="1">
    <source>
        <dbReference type="SAM" id="Coils"/>
    </source>
</evidence>
<dbReference type="GO" id="GO:0045162">
    <property type="term" value="P:clustering of voltage-gated sodium channels"/>
    <property type="evidence" value="ECO:0007669"/>
    <property type="project" value="InterPro"/>
</dbReference>
<sequence length="559" mass="66413">MDIEEPNIGNLQSLINNYEYLIQDLTREIETFQIEYRDLNSKIRNVVDENDKLSKHITYLINKNNQDKDIPSQNEPIKVENLKKQLNLIATEKDYTVQLWQNALKTIDHLEGELRIYQSNRKDYISKEEVMKMKKECSIKIKELEDELMLTKTSLLKNTRHDEKYKQADLLLKNDSHTKIIRNLEDEILALQERLKQSNKAKEELSKIINKQNKKAQSLDQKNKEYVEKVNEAMQVVEAACIEKDYALMREKEAKDEIKKVSKSLLEVIEQAEIKIKSEVDQVKSDFNSNLKNVLEDLKKAHDDSMVKQNEIDIYAKQCALLENEIKRLQNKRSHSEGDSDRSSKLLTLEKNLERTFQKLLTSEKENIILNAEISRLKSDINDMIRHFETDIKAREIEKISLQNKVSHMKNQLNEMNEKYLDSLKLQEDMRTKLLEEKETFKKEMDQKQIEFQISHSKKTEVVNTKYERNIKEMEDQFLAQMEVHQKWRTETKIIVAKLEGQIRYQKELLRKLNQVNWHLKKKLKGKNKEKKNITQGKLSMLRDPLQIETKMKDRTMYE</sequence>
<feature type="coiled-coil region" evidence="1">
    <location>
        <begin position="174"/>
        <end position="236"/>
    </location>
</feature>
<accession>A0AAW1UAN8</accession>
<organism evidence="2 3">
    <name type="scientific">Henosepilachna vigintioctopunctata</name>
    <dbReference type="NCBI Taxonomy" id="420089"/>
    <lineage>
        <taxon>Eukaryota</taxon>
        <taxon>Metazoa</taxon>
        <taxon>Ecdysozoa</taxon>
        <taxon>Arthropoda</taxon>
        <taxon>Hexapoda</taxon>
        <taxon>Insecta</taxon>
        <taxon>Pterygota</taxon>
        <taxon>Neoptera</taxon>
        <taxon>Endopterygota</taxon>
        <taxon>Coleoptera</taxon>
        <taxon>Polyphaga</taxon>
        <taxon>Cucujiformia</taxon>
        <taxon>Coccinelloidea</taxon>
        <taxon>Coccinellidae</taxon>
        <taxon>Epilachninae</taxon>
        <taxon>Epilachnini</taxon>
        <taxon>Henosepilachna</taxon>
    </lineage>
</organism>
<dbReference type="PANTHER" id="PTHR35970:SF1">
    <property type="entry name" value="SODIUM CHANNEL AND CLATHRIN LINKER 1"/>
    <property type="match status" value="1"/>
</dbReference>
<feature type="coiled-coil region" evidence="1">
    <location>
        <begin position="107"/>
        <end position="147"/>
    </location>
</feature>
<protein>
    <submittedName>
        <fullName evidence="2">Uncharacterized protein</fullName>
    </submittedName>
</protein>
<name>A0AAW1UAN8_9CUCU</name>